<keyword evidence="2 4" id="KW-0554">One-carbon metabolism</keyword>
<comment type="pathway">
    <text evidence="4 7">Amino-acid biosynthesis; L-homocysteine biosynthesis; L-homocysteine from S-adenosyl-L-homocysteine: step 1/1.</text>
</comment>
<dbReference type="GO" id="GO:0033353">
    <property type="term" value="P:S-adenosylmethionine cycle"/>
    <property type="evidence" value="ECO:0007669"/>
    <property type="project" value="TreeGrafter"/>
</dbReference>
<evidence type="ECO:0000256" key="7">
    <source>
        <dbReference type="RuleBase" id="RU000548"/>
    </source>
</evidence>
<evidence type="ECO:0000256" key="5">
    <source>
        <dbReference type="PIRSR" id="PIRSR001109-1"/>
    </source>
</evidence>
<comment type="cofactor">
    <cofactor evidence="4 6 7">
        <name>NAD(+)</name>
        <dbReference type="ChEBI" id="CHEBI:57540"/>
    </cofactor>
    <text evidence="4 6 7">Binds 1 NAD(+) per subunit.</text>
</comment>
<gene>
    <name evidence="4" type="primary">ahcY</name>
    <name evidence="10" type="ORF">A3D71_02225</name>
</gene>
<feature type="binding site" evidence="6">
    <location>
        <position position="358"/>
    </location>
    <ligand>
        <name>NAD(+)</name>
        <dbReference type="ChEBI" id="CHEBI:57540"/>
    </ligand>
</feature>
<evidence type="ECO:0000256" key="1">
    <source>
        <dbReference type="ARBA" id="ARBA00007122"/>
    </source>
</evidence>
<dbReference type="SMART" id="SM00997">
    <property type="entry name" value="AdoHcyase_NAD"/>
    <property type="match status" value="1"/>
</dbReference>
<feature type="binding site" evidence="4 6">
    <location>
        <begin position="293"/>
        <end position="295"/>
    </location>
    <ligand>
        <name>NAD(+)</name>
        <dbReference type="ChEBI" id="CHEBI:57540"/>
    </ligand>
</feature>
<accession>A0A1F6DWB8</accession>
<dbReference type="InterPro" id="IPR000043">
    <property type="entry name" value="Adenosylhomocysteinase-like"/>
</dbReference>
<dbReference type="HAMAP" id="MF_00563">
    <property type="entry name" value="AdoHcyase"/>
    <property type="match status" value="1"/>
</dbReference>
<dbReference type="InterPro" id="IPR036291">
    <property type="entry name" value="NAD(P)-bd_dom_sf"/>
</dbReference>
<dbReference type="STRING" id="1798497.A3D71_02225"/>
<dbReference type="GO" id="GO:0005829">
    <property type="term" value="C:cytosol"/>
    <property type="evidence" value="ECO:0007669"/>
    <property type="project" value="TreeGrafter"/>
</dbReference>
<dbReference type="SUPFAM" id="SSF51735">
    <property type="entry name" value="NAD(P)-binding Rossmann-fold domains"/>
    <property type="match status" value="1"/>
</dbReference>
<comment type="similarity">
    <text evidence="1 4 8">Belongs to the adenosylhomocysteinase family.</text>
</comment>
<dbReference type="UniPathway" id="UPA00314">
    <property type="reaction ID" value="UER00076"/>
</dbReference>
<feature type="binding site" evidence="4 6">
    <location>
        <begin position="151"/>
        <end position="153"/>
    </location>
    <ligand>
        <name>NAD(+)</name>
        <dbReference type="ChEBI" id="CHEBI:57540"/>
    </ligand>
</feature>
<comment type="caution">
    <text evidence="10">The sequence shown here is derived from an EMBL/GenBank/DDBJ whole genome shotgun (WGS) entry which is preliminary data.</text>
</comment>
<name>A0A1F6DWB8_9BACT</name>
<evidence type="ECO:0000256" key="8">
    <source>
        <dbReference type="RuleBase" id="RU004166"/>
    </source>
</evidence>
<dbReference type="Gene3D" id="3.40.50.1480">
    <property type="entry name" value="Adenosylhomocysteinase-like"/>
    <property type="match status" value="1"/>
</dbReference>
<keyword evidence="4 7" id="KW-0378">Hydrolase</keyword>
<dbReference type="PIRSF" id="PIRSF001109">
    <property type="entry name" value="Ad_hcy_hydrolase"/>
    <property type="match status" value="1"/>
</dbReference>
<evidence type="ECO:0000256" key="3">
    <source>
        <dbReference type="ARBA" id="ARBA00023027"/>
    </source>
</evidence>
<feature type="binding site" evidence="4">
    <location>
        <begin position="214"/>
        <end position="219"/>
    </location>
    <ligand>
        <name>NAD(+)</name>
        <dbReference type="ChEBI" id="CHEBI:57540"/>
    </ligand>
</feature>
<dbReference type="InterPro" id="IPR042172">
    <property type="entry name" value="Adenosylhomocyst_ase-like_sf"/>
</dbReference>
<dbReference type="PANTHER" id="PTHR23420">
    <property type="entry name" value="ADENOSYLHOMOCYSTEINASE"/>
    <property type="match status" value="1"/>
</dbReference>
<feature type="binding site" evidence="4 5">
    <location>
        <position position="184"/>
    </location>
    <ligand>
        <name>substrate</name>
    </ligand>
</feature>
<keyword evidence="3 4" id="KW-0520">NAD</keyword>
<feature type="domain" description="S-adenosyl-L-homocysteine hydrolase NAD binding" evidence="9">
    <location>
        <begin position="185"/>
        <end position="357"/>
    </location>
</feature>
<reference evidence="10 11" key="1">
    <citation type="journal article" date="2016" name="Nat. Commun.">
        <title>Thousands of microbial genomes shed light on interconnected biogeochemical processes in an aquifer system.</title>
        <authorList>
            <person name="Anantharaman K."/>
            <person name="Brown C.T."/>
            <person name="Hug L.A."/>
            <person name="Sharon I."/>
            <person name="Castelle C.J."/>
            <person name="Probst A.J."/>
            <person name="Thomas B.C."/>
            <person name="Singh A."/>
            <person name="Wilkins M.J."/>
            <person name="Karaoz U."/>
            <person name="Brodie E.L."/>
            <person name="Williams K.H."/>
            <person name="Hubbard S.S."/>
            <person name="Banfield J.F."/>
        </authorList>
    </citation>
    <scope>NUCLEOTIDE SEQUENCE [LARGE SCALE GENOMIC DNA]</scope>
</reference>
<dbReference type="NCBIfam" id="TIGR00936">
    <property type="entry name" value="ahcY"/>
    <property type="match status" value="1"/>
</dbReference>
<dbReference type="NCBIfam" id="NF004005">
    <property type="entry name" value="PRK05476.2-3"/>
    <property type="match status" value="1"/>
</dbReference>
<dbReference type="Proteomes" id="UP000177652">
    <property type="component" value="Unassembled WGS sequence"/>
</dbReference>
<dbReference type="GO" id="GO:0071269">
    <property type="term" value="P:L-homocysteine biosynthetic process"/>
    <property type="evidence" value="ECO:0007669"/>
    <property type="project" value="UniProtKB-UniRule"/>
</dbReference>
<dbReference type="SMART" id="SM00996">
    <property type="entry name" value="AdoHcyase"/>
    <property type="match status" value="1"/>
</dbReference>
<dbReference type="Pfam" id="PF05221">
    <property type="entry name" value="AdoHcyase"/>
    <property type="match status" value="2"/>
</dbReference>
<dbReference type="GO" id="GO:0006730">
    <property type="term" value="P:one-carbon metabolic process"/>
    <property type="evidence" value="ECO:0007669"/>
    <property type="project" value="UniProtKB-UniRule"/>
</dbReference>
<evidence type="ECO:0000313" key="11">
    <source>
        <dbReference type="Proteomes" id="UP000177652"/>
    </source>
</evidence>
<feature type="binding site" evidence="4 5">
    <location>
        <position position="53"/>
    </location>
    <ligand>
        <name>substrate</name>
    </ligand>
</feature>
<feature type="binding site" evidence="4">
    <location>
        <position position="272"/>
    </location>
    <ligand>
        <name>NAD(+)</name>
        <dbReference type="ChEBI" id="CHEBI:57540"/>
    </ligand>
</feature>
<dbReference type="InterPro" id="IPR015878">
    <property type="entry name" value="Ado_hCys_hydrolase_NAD-bd"/>
</dbReference>
<dbReference type="Gene3D" id="3.40.50.720">
    <property type="entry name" value="NAD(P)-binding Rossmann-like Domain"/>
    <property type="match status" value="1"/>
</dbReference>
<dbReference type="GO" id="GO:0004013">
    <property type="term" value="F:adenosylhomocysteinase activity"/>
    <property type="evidence" value="ECO:0007669"/>
    <property type="project" value="UniProtKB-UniRule"/>
</dbReference>
<feature type="binding site" evidence="4 6">
    <location>
        <position position="237"/>
    </location>
    <ligand>
        <name>NAD(+)</name>
        <dbReference type="ChEBI" id="CHEBI:57540"/>
    </ligand>
</feature>
<evidence type="ECO:0000313" key="10">
    <source>
        <dbReference type="EMBL" id="OGG65570.1"/>
    </source>
</evidence>
<comment type="function">
    <text evidence="4">May play a key role in the regulation of the intracellular concentration of adenosylhomocysteine.</text>
</comment>
<dbReference type="SUPFAM" id="SSF52283">
    <property type="entry name" value="Formate/glycerate dehydrogenase catalytic domain-like"/>
    <property type="match status" value="1"/>
</dbReference>
<proteinExistence type="inferred from homology"/>
<feature type="binding site" evidence="4">
    <location>
        <position position="185"/>
    </location>
    <ligand>
        <name>NAD(+)</name>
        <dbReference type="ChEBI" id="CHEBI:57540"/>
    </ligand>
</feature>
<dbReference type="AlphaFoldDB" id="A0A1F6DWB8"/>
<evidence type="ECO:0000259" key="9">
    <source>
        <dbReference type="SMART" id="SM00997"/>
    </source>
</evidence>
<sequence length="429" mass="46276">MDYDIKDIGLAAEGKRRIEWAERDMPVLQKVRERFEKELPLKGKTLAAVLHVTAETANLVRVLKAGGANVFLSASNPLSTQDDVAAALVKEYEIPTFAIKGESKETFFKHIEALIAQKPVLTMDDGADLVSTIHKDHPELLKGMLGGTEETTTGVIRLRAMHKDGALKMPIVAVNDAKTKNLFDNRYGTGQSTLDGIIRATDVLLAGKTFVVAGYGWCGKGLAMRAKGMGASVIVTEIDPVKALEAAMDGFFVTTMRSAASVGDIFCTVTGNINVIGAEEFKVMKDGVIVCNSGHFDVEINLNDLKKMASGEPTMPRENVQEYTITGPASAKGSGGGTKRIRILAEGRLVNLAAAEGHPASVMDMSFSTQALGSAWMATQKTPLAPGVYDIPEEMEREISSLKLASMGMKIDELTPEQKKYLESWQHGT</sequence>
<feature type="binding site" evidence="4 5">
    <location>
        <position position="125"/>
    </location>
    <ligand>
        <name>substrate</name>
    </ligand>
</feature>
<dbReference type="PROSITE" id="PS00738">
    <property type="entry name" value="ADOHCYASE_1"/>
    <property type="match status" value="1"/>
</dbReference>
<dbReference type="InterPro" id="IPR020082">
    <property type="entry name" value="S-Ado-L-homoCys_hydrolase_CS"/>
</dbReference>
<dbReference type="PANTHER" id="PTHR23420:SF0">
    <property type="entry name" value="ADENOSYLHOMOCYSTEINASE"/>
    <property type="match status" value="1"/>
</dbReference>
<feature type="binding site" evidence="4 5">
    <location>
        <position position="150"/>
    </location>
    <ligand>
        <name>substrate</name>
    </ligand>
</feature>
<dbReference type="PROSITE" id="PS00739">
    <property type="entry name" value="ADOHCYASE_2"/>
    <property type="match status" value="1"/>
</dbReference>
<evidence type="ECO:0000256" key="6">
    <source>
        <dbReference type="PIRSR" id="PIRSR001109-2"/>
    </source>
</evidence>
<dbReference type="CDD" id="cd00401">
    <property type="entry name" value="SAHH"/>
    <property type="match status" value="1"/>
</dbReference>
<comment type="subcellular location">
    <subcellularLocation>
        <location evidence="4">Cytoplasm</location>
    </subcellularLocation>
</comment>
<organism evidence="10 11">
    <name type="scientific">Candidatus Kaiserbacteria bacterium RIFCSPHIGHO2_02_FULL_55_20</name>
    <dbReference type="NCBI Taxonomy" id="1798497"/>
    <lineage>
        <taxon>Bacteria</taxon>
        <taxon>Candidatus Kaiseribacteriota</taxon>
    </lineage>
</organism>
<feature type="binding site" evidence="4 6">
    <location>
        <position position="351"/>
    </location>
    <ligand>
        <name>NAD(+)</name>
        <dbReference type="ChEBI" id="CHEBI:57540"/>
    </ligand>
</feature>
<feature type="binding site" evidence="4 5">
    <location>
        <position position="180"/>
    </location>
    <ligand>
        <name>substrate</name>
    </ligand>
</feature>
<dbReference type="EMBL" id="MFLK01000042">
    <property type="protein sequence ID" value="OGG65570.1"/>
    <property type="molecule type" value="Genomic_DNA"/>
</dbReference>
<dbReference type="EC" id="3.13.2.1" evidence="4"/>
<feature type="binding site" evidence="6">
    <location>
        <begin position="216"/>
        <end position="221"/>
    </location>
    <ligand>
        <name>NAD(+)</name>
        <dbReference type="ChEBI" id="CHEBI:57540"/>
    </ligand>
</feature>
<keyword evidence="4" id="KW-0963">Cytoplasm</keyword>
<evidence type="ECO:0000256" key="4">
    <source>
        <dbReference type="HAMAP-Rule" id="MF_00563"/>
    </source>
</evidence>
<protein>
    <recommendedName>
        <fullName evidence="4">Adenosylhomocysteinase</fullName>
        <ecNumber evidence="4">3.13.2.1</ecNumber>
    </recommendedName>
    <alternativeName>
        <fullName evidence="4">S-adenosyl-L-homocysteine hydrolase</fullName>
        <shortName evidence="4">AdoHcyase</shortName>
    </alternativeName>
</protein>
<comment type="catalytic activity">
    <reaction evidence="4 7">
        <text>S-adenosyl-L-homocysteine + H2O = L-homocysteine + adenosine</text>
        <dbReference type="Rhea" id="RHEA:21708"/>
        <dbReference type="ChEBI" id="CHEBI:15377"/>
        <dbReference type="ChEBI" id="CHEBI:16335"/>
        <dbReference type="ChEBI" id="CHEBI:57856"/>
        <dbReference type="ChEBI" id="CHEBI:58199"/>
        <dbReference type="EC" id="3.13.2.1"/>
    </reaction>
</comment>
<evidence type="ECO:0000256" key="2">
    <source>
        <dbReference type="ARBA" id="ARBA00022563"/>
    </source>
</evidence>
<dbReference type="Pfam" id="PF00670">
    <property type="entry name" value="AdoHcyase_NAD"/>
    <property type="match status" value="1"/>
</dbReference>